<dbReference type="AlphaFoldDB" id="A0A453HYY1"/>
<organism evidence="2 3">
    <name type="scientific">Aegilops tauschii subsp. strangulata</name>
    <name type="common">Goatgrass</name>
    <dbReference type="NCBI Taxonomy" id="200361"/>
    <lineage>
        <taxon>Eukaryota</taxon>
        <taxon>Viridiplantae</taxon>
        <taxon>Streptophyta</taxon>
        <taxon>Embryophyta</taxon>
        <taxon>Tracheophyta</taxon>
        <taxon>Spermatophyta</taxon>
        <taxon>Magnoliopsida</taxon>
        <taxon>Liliopsida</taxon>
        <taxon>Poales</taxon>
        <taxon>Poaceae</taxon>
        <taxon>BOP clade</taxon>
        <taxon>Pooideae</taxon>
        <taxon>Triticodae</taxon>
        <taxon>Triticeae</taxon>
        <taxon>Triticinae</taxon>
        <taxon>Aegilops</taxon>
    </lineage>
</organism>
<reference evidence="3" key="2">
    <citation type="journal article" date="2017" name="Nat. Plants">
        <title>The Aegilops tauschii genome reveals multiple impacts of transposons.</title>
        <authorList>
            <person name="Zhao G."/>
            <person name="Zou C."/>
            <person name="Li K."/>
            <person name="Wang K."/>
            <person name="Li T."/>
            <person name="Gao L."/>
            <person name="Zhang X."/>
            <person name="Wang H."/>
            <person name="Yang Z."/>
            <person name="Liu X."/>
            <person name="Jiang W."/>
            <person name="Mao L."/>
            <person name="Kong X."/>
            <person name="Jiao Y."/>
            <person name="Jia J."/>
        </authorList>
    </citation>
    <scope>NUCLEOTIDE SEQUENCE [LARGE SCALE GENOMIC DNA]</scope>
    <source>
        <strain evidence="3">cv. AL8/78</strain>
    </source>
</reference>
<dbReference type="Proteomes" id="UP000015105">
    <property type="component" value="Chromosome 4D"/>
</dbReference>
<keyword evidence="3" id="KW-1185">Reference proteome</keyword>
<evidence type="ECO:0000256" key="1">
    <source>
        <dbReference type="SAM" id="MobiDB-lite"/>
    </source>
</evidence>
<proteinExistence type="predicted"/>
<protein>
    <submittedName>
        <fullName evidence="2">Uncharacterized protein</fullName>
    </submittedName>
</protein>
<evidence type="ECO:0000313" key="3">
    <source>
        <dbReference type="Proteomes" id="UP000015105"/>
    </source>
</evidence>
<reference evidence="2" key="4">
    <citation type="submission" date="2019-03" db="UniProtKB">
        <authorList>
            <consortium name="EnsemblPlants"/>
        </authorList>
    </citation>
    <scope>IDENTIFICATION</scope>
</reference>
<reference evidence="3" key="1">
    <citation type="journal article" date="2014" name="Science">
        <title>Ancient hybridizations among the ancestral genomes of bread wheat.</title>
        <authorList>
            <consortium name="International Wheat Genome Sequencing Consortium,"/>
            <person name="Marcussen T."/>
            <person name="Sandve S.R."/>
            <person name="Heier L."/>
            <person name="Spannagl M."/>
            <person name="Pfeifer M."/>
            <person name="Jakobsen K.S."/>
            <person name="Wulff B.B."/>
            <person name="Steuernagel B."/>
            <person name="Mayer K.F."/>
            <person name="Olsen O.A."/>
        </authorList>
    </citation>
    <scope>NUCLEOTIDE SEQUENCE [LARGE SCALE GENOMIC DNA]</scope>
    <source>
        <strain evidence="3">cv. AL8/78</strain>
    </source>
</reference>
<reference evidence="2" key="3">
    <citation type="journal article" date="2017" name="Nature">
        <title>Genome sequence of the progenitor of the wheat D genome Aegilops tauschii.</title>
        <authorList>
            <person name="Luo M.C."/>
            <person name="Gu Y.Q."/>
            <person name="Puiu D."/>
            <person name="Wang H."/>
            <person name="Twardziok S.O."/>
            <person name="Deal K.R."/>
            <person name="Huo N."/>
            <person name="Zhu T."/>
            <person name="Wang L."/>
            <person name="Wang Y."/>
            <person name="McGuire P.E."/>
            <person name="Liu S."/>
            <person name="Long H."/>
            <person name="Ramasamy R.K."/>
            <person name="Rodriguez J.C."/>
            <person name="Van S.L."/>
            <person name="Yuan L."/>
            <person name="Wang Z."/>
            <person name="Xia Z."/>
            <person name="Xiao L."/>
            <person name="Anderson O.D."/>
            <person name="Ouyang S."/>
            <person name="Liang Y."/>
            <person name="Zimin A.V."/>
            <person name="Pertea G."/>
            <person name="Qi P."/>
            <person name="Bennetzen J.L."/>
            <person name="Dai X."/>
            <person name="Dawson M.W."/>
            <person name="Muller H.G."/>
            <person name="Kugler K."/>
            <person name="Rivarola-Duarte L."/>
            <person name="Spannagl M."/>
            <person name="Mayer K.F.X."/>
            <person name="Lu F.H."/>
            <person name="Bevan M.W."/>
            <person name="Leroy P."/>
            <person name="Li P."/>
            <person name="You F.M."/>
            <person name="Sun Q."/>
            <person name="Liu Z."/>
            <person name="Lyons E."/>
            <person name="Wicker T."/>
            <person name="Salzberg S.L."/>
            <person name="Devos K.M."/>
            <person name="Dvorak J."/>
        </authorList>
    </citation>
    <scope>NUCLEOTIDE SEQUENCE [LARGE SCALE GENOMIC DNA]</scope>
    <source>
        <strain evidence="2">cv. AL8/78</strain>
    </source>
</reference>
<reference evidence="2" key="5">
    <citation type="journal article" date="2021" name="G3 (Bethesda)">
        <title>Aegilops tauschii genome assembly Aet v5.0 features greater sequence contiguity and improved annotation.</title>
        <authorList>
            <person name="Wang L."/>
            <person name="Zhu T."/>
            <person name="Rodriguez J.C."/>
            <person name="Deal K.R."/>
            <person name="Dubcovsky J."/>
            <person name="McGuire P.E."/>
            <person name="Lux T."/>
            <person name="Spannagl M."/>
            <person name="Mayer K.F.X."/>
            <person name="Baldrich P."/>
            <person name="Meyers B.C."/>
            <person name="Huo N."/>
            <person name="Gu Y.Q."/>
            <person name="Zhou H."/>
            <person name="Devos K.M."/>
            <person name="Bennetzen J.L."/>
            <person name="Unver T."/>
            <person name="Budak H."/>
            <person name="Gulick P.J."/>
            <person name="Galiba G."/>
            <person name="Kalapos B."/>
            <person name="Nelson D.R."/>
            <person name="Li P."/>
            <person name="You F.M."/>
            <person name="Luo M.C."/>
            <person name="Dvorak J."/>
        </authorList>
    </citation>
    <scope>NUCLEOTIDE SEQUENCE [LARGE SCALE GENOMIC DNA]</scope>
    <source>
        <strain evidence="2">cv. AL8/78</strain>
    </source>
</reference>
<name>A0A453HYY1_AEGTS</name>
<sequence>RPPTKRKEIGYVQFEDESSMFAEQSEPLPGDEIVPETNRGNESIPQSSHPLVEAPSAATPAVISKVEKASTNHQPDLPMPDAIGGIGVGPSSFGHLTVQVDEEEDYDNED</sequence>
<dbReference type="EnsemblPlants" id="AET4Gv20363800.1">
    <property type="protein sequence ID" value="AET4Gv20363800.1"/>
    <property type="gene ID" value="AET4Gv20363800"/>
</dbReference>
<accession>A0A453HYY1</accession>
<feature type="compositionally biased region" description="Polar residues" evidence="1">
    <location>
        <begin position="38"/>
        <end position="49"/>
    </location>
</feature>
<evidence type="ECO:0000313" key="2">
    <source>
        <dbReference type="EnsemblPlants" id="AET4Gv20363800.1"/>
    </source>
</evidence>
<feature type="region of interest" description="Disordered" evidence="1">
    <location>
        <begin position="20"/>
        <end position="90"/>
    </location>
</feature>
<dbReference type="Gramene" id="AET4Gv20363800.1">
    <property type="protein sequence ID" value="AET4Gv20363800.1"/>
    <property type="gene ID" value="AET4Gv20363800"/>
</dbReference>